<evidence type="ECO:0000256" key="1">
    <source>
        <dbReference type="ARBA" id="ARBA00009452"/>
    </source>
</evidence>
<dbReference type="EMBL" id="JXJN01016921">
    <property type="status" value="NOT_ANNOTATED_CDS"/>
    <property type="molecule type" value="Genomic_DNA"/>
</dbReference>
<dbReference type="Pfam" id="PF00307">
    <property type="entry name" value="CH"/>
    <property type="match status" value="1"/>
</dbReference>
<dbReference type="PROSITE" id="PS50021">
    <property type="entry name" value="CH"/>
    <property type="match status" value="1"/>
</dbReference>
<dbReference type="PANTHER" id="PTHR23167:SF69">
    <property type="entry name" value="FI18193P1"/>
    <property type="match status" value="1"/>
</dbReference>
<dbReference type="SUPFAM" id="SSF47576">
    <property type="entry name" value="Calponin-homology domain, CH-domain"/>
    <property type="match status" value="1"/>
</dbReference>
<feature type="coiled-coil region" evidence="3">
    <location>
        <begin position="54"/>
        <end position="124"/>
    </location>
</feature>
<evidence type="ECO:0000256" key="2">
    <source>
        <dbReference type="ARBA" id="ARBA00023054"/>
    </source>
</evidence>
<organism evidence="6 7">
    <name type="scientific">Glossina palpalis gambiensis</name>
    <dbReference type="NCBI Taxonomy" id="67801"/>
    <lineage>
        <taxon>Eukaryota</taxon>
        <taxon>Metazoa</taxon>
        <taxon>Ecdysozoa</taxon>
        <taxon>Arthropoda</taxon>
        <taxon>Hexapoda</taxon>
        <taxon>Insecta</taxon>
        <taxon>Pterygota</taxon>
        <taxon>Neoptera</taxon>
        <taxon>Endopterygota</taxon>
        <taxon>Diptera</taxon>
        <taxon>Brachycera</taxon>
        <taxon>Muscomorpha</taxon>
        <taxon>Hippoboscoidea</taxon>
        <taxon>Glossinidae</taxon>
        <taxon>Glossina</taxon>
    </lineage>
</organism>
<dbReference type="AlphaFoldDB" id="A0A1B0BMH3"/>
<proteinExistence type="inferred from homology"/>
<dbReference type="FunFam" id="1.10.418.10:FF:000020">
    <property type="entry name" value="Cytospin-A isoform 1"/>
    <property type="match status" value="1"/>
</dbReference>
<comment type="similarity">
    <text evidence="1">Belongs to the cytospin-A family.</text>
</comment>
<keyword evidence="2 3" id="KW-0175">Coiled coil</keyword>
<evidence type="ECO:0000313" key="7">
    <source>
        <dbReference type="Proteomes" id="UP000092460"/>
    </source>
</evidence>
<protein>
    <recommendedName>
        <fullName evidence="5">Calponin-homology (CH) domain-containing protein</fullName>
    </recommendedName>
</protein>
<evidence type="ECO:0000313" key="6">
    <source>
        <dbReference type="EnsemblMetazoa" id="GPPI034796-PA"/>
    </source>
</evidence>
<feature type="region of interest" description="Disordered" evidence="4">
    <location>
        <begin position="180"/>
        <end position="200"/>
    </location>
</feature>
<dbReference type="Gene3D" id="1.10.418.10">
    <property type="entry name" value="Calponin-like domain"/>
    <property type="match status" value="1"/>
</dbReference>
<reference evidence="7" key="1">
    <citation type="submission" date="2015-01" db="EMBL/GenBank/DDBJ databases">
        <authorList>
            <person name="Aksoy S."/>
            <person name="Warren W."/>
            <person name="Wilson R.K."/>
        </authorList>
    </citation>
    <scope>NUCLEOTIDE SEQUENCE [LARGE SCALE GENOMIC DNA]</scope>
    <source>
        <strain evidence="7">IAEA</strain>
    </source>
</reference>
<name>A0A1B0BMH3_9MUSC</name>
<dbReference type="InterPro" id="IPR001715">
    <property type="entry name" value="CH_dom"/>
</dbReference>
<reference evidence="6" key="2">
    <citation type="submission" date="2020-05" db="UniProtKB">
        <authorList>
            <consortium name="EnsemblMetazoa"/>
        </authorList>
    </citation>
    <scope>IDENTIFICATION</scope>
    <source>
        <strain evidence="6">IAEA</strain>
    </source>
</reference>
<dbReference type="InterPro" id="IPR050540">
    <property type="entry name" value="F-actin_Monoox_Mical"/>
</dbReference>
<evidence type="ECO:0000256" key="3">
    <source>
        <dbReference type="SAM" id="Coils"/>
    </source>
</evidence>
<dbReference type="VEuPathDB" id="VectorBase:GPPI034796"/>
<dbReference type="Proteomes" id="UP000092460">
    <property type="component" value="Unassembled WGS sequence"/>
</dbReference>
<sequence>MNVPLCQSQNELSEAKRKLCETQRKLDKVQILRKQEAEESKQYQADLLTAVRCANNLKTEAERMQQQLALDNKKLEEKINKLEQQIVELQKQLVLDNKNLEEKIYKLEQQIVELRMNKEEQQQQSGKHEFILRTSQPQETASKCSELGSSSKQTPRLSVKDLVKVLESNKQVKKQVPLYNSGFSRDDRGHIGPPTATKRTTDINNKCMMRLDKSLQKSTETPLSKWKRQQQSVIAQLKIRNERVVEGRTQLKTLQPQIQKQFDKQQDLRKQEMERWQQTHSDLQELRTEAKKAPMLENKTHKEEIRTQQRQKLSVLSPVLERKASLQVKPKIPIRYPLRERHQLSLTPPRYKRNLSNTTMKSLLNDASEDSLNTVTKHDSRDRIALLKWCQQKTIGYKCVVIVDFGSSWDDGLAFCAILHSYLPDRIPYDDLTSADKRRNFSLAFELTKSLGINTIVNINAMRQTEQADCKEVIAYVTAIYKHFET</sequence>
<dbReference type="EnsemblMetazoa" id="GPPI034796-RA">
    <property type="protein sequence ID" value="GPPI034796-PA"/>
    <property type="gene ID" value="GPPI034796"/>
</dbReference>
<accession>A0A1B0BMH3</accession>
<feature type="domain" description="Calponin-homology (CH)" evidence="5">
    <location>
        <begin position="380"/>
        <end position="485"/>
    </location>
</feature>
<dbReference type="InterPro" id="IPR036872">
    <property type="entry name" value="CH_dom_sf"/>
</dbReference>
<dbReference type="PANTHER" id="PTHR23167">
    <property type="entry name" value="CALPONIN HOMOLOGY DOMAIN-CONTAINING PROTEIN DDB_G0272472-RELATED"/>
    <property type="match status" value="1"/>
</dbReference>
<dbReference type="STRING" id="67801.A0A1B0BMH3"/>
<keyword evidence="7" id="KW-1185">Reference proteome</keyword>
<dbReference type="SMART" id="SM00033">
    <property type="entry name" value="CH"/>
    <property type="match status" value="1"/>
</dbReference>
<evidence type="ECO:0000256" key="4">
    <source>
        <dbReference type="SAM" id="MobiDB-lite"/>
    </source>
</evidence>
<evidence type="ECO:0000259" key="5">
    <source>
        <dbReference type="PROSITE" id="PS50021"/>
    </source>
</evidence>